<dbReference type="PROSITE" id="PS50931">
    <property type="entry name" value="HTH_LYSR"/>
    <property type="match status" value="1"/>
</dbReference>
<keyword evidence="4" id="KW-0804">Transcription</keyword>
<evidence type="ECO:0000259" key="5">
    <source>
        <dbReference type="PROSITE" id="PS50931"/>
    </source>
</evidence>
<dbReference type="PANTHER" id="PTHR30118:SF15">
    <property type="entry name" value="TRANSCRIPTIONAL REGULATORY PROTEIN"/>
    <property type="match status" value="1"/>
</dbReference>
<dbReference type="Pfam" id="PF03466">
    <property type="entry name" value="LysR_substrate"/>
    <property type="match status" value="1"/>
</dbReference>
<protein>
    <submittedName>
        <fullName evidence="6">DNA-binding transcriptional LysR family regulator</fullName>
    </submittedName>
</protein>
<comment type="similarity">
    <text evidence="1">Belongs to the LysR transcriptional regulatory family.</text>
</comment>
<comment type="caution">
    <text evidence="6">The sequence shown here is derived from an EMBL/GenBank/DDBJ whole genome shotgun (WGS) entry which is preliminary data.</text>
</comment>
<gene>
    <name evidence="6" type="ORF">CLV56_3810</name>
</gene>
<dbReference type="PANTHER" id="PTHR30118">
    <property type="entry name" value="HTH-TYPE TRANSCRIPTIONAL REGULATOR LEUO-RELATED"/>
    <property type="match status" value="1"/>
</dbReference>
<reference evidence="6 7" key="1">
    <citation type="submission" date="2017-11" db="EMBL/GenBank/DDBJ databases">
        <title>Genomic Encyclopedia of Archaeal and Bacterial Type Strains, Phase II (KMG-II): From Individual Species to Whole Genera.</title>
        <authorList>
            <person name="Goeker M."/>
        </authorList>
    </citation>
    <scope>NUCLEOTIDE SEQUENCE [LARGE SCALE GENOMIC DNA]</scope>
    <source>
        <strain evidence="6 7">DSM 27763</strain>
    </source>
</reference>
<proteinExistence type="inferred from homology"/>
<dbReference type="Proteomes" id="UP000230842">
    <property type="component" value="Unassembled WGS sequence"/>
</dbReference>
<evidence type="ECO:0000256" key="3">
    <source>
        <dbReference type="ARBA" id="ARBA00023125"/>
    </source>
</evidence>
<dbReference type="SUPFAM" id="SSF46785">
    <property type="entry name" value="Winged helix' DNA-binding domain"/>
    <property type="match status" value="1"/>
</dbReference>
<evidence type="ECO:0000313" key="7">
    <source>
        <dbReference type="Proteomes" id="UP000230842"/>
    </source>
</evidence>
<dbReference type="GO" id="GO:0003677">
    <property type="term" value="F:DNA binding"/>
    <property type="evidence" value="ECO:0007669"/>
    <property type="project" value="UniProtKB-KW"/>
</dbReference>
<evidence type="ECO:0000256" key="1">
    <source>
        <dbReference type="ARBA" id="ARBA00009437"/>
    </source>
</evidence>
<dbReference type="Pfam" id="PF00126">
    <property type="entry name" value="HTH_1"/>
    <property type="match status" value="1"/>
</dbReference>
<organism evidence="6 7">
    <name type="scientific">Mumia flava</name>
    <dbReference type="NCBI Taxonomy" id="1348852"/>
    <lineage>
        <taxon>Bacteria</taxon>
        <taxon>Bacillati</taxon>
        <taxon>Actinomycetota</taxon>
        <taxon>Actinomycetes</taxon>
        <taxon>Propionibacteriales</taxon>
        <taxon>Nocardioidaceae</taxon>
        <taxon>Mumia</taxon>
    </lineage>
</organism>
<dbReference type="SUPFAM" id="SSF53850">
    <property type="entry name" value="Periplasmic binding protein-like II"/>
    <property type="match status" value="1"/>
</dbReference>
<evidence type="ECO:0000256" key="2">
    <source>
        <dbReference type="ARBA" id="ARBA00023015"/>
    </source>
</evidence>
<dbReference type="EMBL" id="PGEZ01000002">
    <property type="protein sequence ID" value="PJJ54301.1"/>
    <property type="molecule type" value="Genomic_DNA"/>
</dbReference>
<evidence type="ECO:0000256" key="4">
    <source>
        <dbReference type="ARBA" id="ARBA00023163"/>
    </source>
</evidence>
<dbReference type="PRINTS" id="PR00039">
    <property type="entry name" value="HTHLYSR"/>
</dbReference>
<dbReference type="InterPro" id="IPR000847">
    <property type="entry name" value="LysR_HTH_N"/>
</dbReference>
<dbReference type="InterPro" id="IPR036390">
    <property type="entry name" value="WH_DNA-bd_sf"/>
</dbReference>
<keyword evidence="7" id="KW-1185">Reference proteome</keyword>
<dbReference type="GO" id="GO:0003700">
    <property type="term" value="F:DNA-binding transcription factor activity"/>
    <property type="evidence" value="ECO:0007669"/>
    <property type="project" value="InterPro"/>
</dbReference>
<dbReference type="InterPro" id="IPR050389">
    <property type="entry name" value="LysR-type_TF"/>
</dbReference>
<keyword evidence="3 6" id="KW-0238">DNA-binding</keyword>
<sequence length="315" mass="33624">MRRVDDGQSDASGLDRLASVDLNLLVPLLALLEERSVTRAAARVGLSQPAMSHALGRMRRLLGDELLVRHGAGMTLTPRAAELVVPLRQALEHAGRVVRFPGFDPATDRRTITVASTTSTAFVLGSALARLVAQGAPQATLRLRTFAVPAESDFTSGGVDAVLLSEGVPAPYPRERLYDDRWVVVAAPDAAPVDATALDLLRDLPHVVFEEGLRSSAPYVALDDHRIPYRVGQLVPDNMLIPALVAPVGGVAVHRASVIGAMSEMFPLRVAEFPYPLPGLGIDLVWNPRLADASFIDWLGAVLVEAARLSVPAAP</sequence>
<dbReference type="Gene3D" id="1.10.10.10">
    <property type="entry name" value="Winged helix-like DNA-binding domain superfamily/Winged helix DNA-binding domain"/>
    <property type="match status" value="1"/>
</dbReference>
<dbReference type="Gene3D" id="3.40.190.10">
    <property type="entry name" value="Periplasmic binding protein-like II"/>
    <property type="match status" value="2"/>
</dbReference>
<evidence type="ECO:0000313" key="6">
    <source>
        <dbReference type="EMBL" id="PJJ54301.1"/>
    </source>
</evidence>
<dbReference type="InterPro" id="IPR036388">
    <property type="entry name" value="WH-like_DNA-bd_sf"/>
</dbReference>
<dbReference type="AlphaFoldDB" id="A0A2M9B8P0"/>
<name>A0A2M9B8P0_9ACTN</name>
<keyword evidence="2" id="KW-0805">Transcription regulation</keyword>
<accession>A0A2M9B8P0</accession>
<dbReference type="InterPro" id="IPR005119">
    <property type="entry name" value="LysR_subst-bd"/>
</dbReference>
<feature type="domain" description="HTH lysR-type" evidence="5">
    <location>
        <begin position="20"/>
        <end position="77"/>
    </location>
</feature>